<keyword evidence="2" id="KW-1185">Reference proteome</keyword>
<dbReference type="STRING" id="593133.SAMN04488006_0284"/>
<dbReference type="OrthoDB" id="7055505at2"/>
<proteinExistence type="predicted"/>
<protein>
    <submittedName>
        <fullName evidence="1">Uncharacterized protein</fullName>
    </submittedName>
</protein>
<organism evidence="1 2">
    <name type="scientific">Lutibacter maritimus</name>
    <dbReference type="NCBI Taxonomy" id="593133"/>
    <lineage>
        <taxon>Bacteria</taxon>
        <taxon>Pseudomonadati</taxon>
        <taxon>Bacteroidota</taxon>
        <taxon>Flavobacteriia</taxon>
        <taxon>Flavobacteriales</taxon>
        <taxon>Flavobacteriaceae</taxon>
        <taxon>Lutibacter</taxon>
    </lineage>
</organism>
<dbReference type="Pfam" id="PF18950">
    <property type="entry name" value="DUF5694"/>
    <property type="match status" value="1"/>
</dbReference>
<accession>A0A1I6NPE0</accession>
<dbReference type="Proteomes" id="UP000199312">
    <property type="component" value="Unassembled WGS sequence"/>
</dbReference>
<dbReference type="RefSeq" id="WP_090221747.1">
    <property type="nucleotide sequence ID" value="NZ_FOZP01000001.1"/>
</dbReference>
<name>A0A1I6NPE0_9FLAO</name>
<reference evidence="2" key="1">
    <citation type="submission" date="2016-10" db="EMBL/GenBank/DDBJ databases">
        <authorList>
            <person name="Varghese N."/>
            <person name="Submissions S."/>
        </authorList>
    </citation>
    <scope>NUCLEOTIDE SEQUENCE [LARGE SCALE GENOMIC DNA]</scope>
    <source>
        <strain evidence="2">DSM 24450</strain>
    </source>
</reference>
<dbReference type="AlphaFoldDB" id="A0A1I6NPE0"/>
<dbReference type="EMBL" id="FOZP01000001">
    <property type="protein sequence ID" value="SFS29770.1"/>
    <property type="molecule type" value="Genomic_DNA"/>
</dbReference>
<evidence type="ECO:0000313" key="1">
    <source>
        <dbReference type="EMBL" id="SFS29770.1"/>
    </source>
</evidence>
<evidence type="ECO:0000313" key="2">
    <source>
        <dbReference type="Proteomes" id="UP000199312"/>
    </source>
</evidence>
<gene>
    <name evidence="1" type="ORF">SAMN04488006_0284</name>
</gene>
<sequence length="268" mass="30957">MKKLLLLFVVVTFFNCSFKKEQNLKVENNPTDKISVLNFATVHLSYTSDAKSANRNLDDKHVKDAINKIVTCLVNYKPTIICIEMQPDNNEFVNETYQKYIINQSNRLNYSDEINSIGLETGRLSGVHKIYGIDSQIGFDYPSLIAIANKKKSDSLFVEKIMKSYDSVNSLPIFEQFIKINSSAYKNETFNFYNFLATMHSENNFEGADIIADFYKRNLRMYANFCDIPLQKNDRVLIILGATHTAYFDIFLENNPKYKLENTADYLK</sequence>
<dbReference type="InterPro" id="IPR043749">
    <property type="entry name" value="DUF5694"/>
</dbReference>